<dbReference type="Proteomes" id="UP000596049">
    <property type="component" value="Chromosome"/>
</dbReference>
<organism evidence="1 2">
    <name type="scientific">Lysinibacillus agricola</name>
    <dbReference type="NCBI Taxonomy" id="2590012"/>
    <lineage>
        <taxon>Bacteria</taxon>
        <taxon>Bacillati</taxon>
        <taxon>Bacillota</taxon>
        <taxon>Bacilli</taxon>
        <taxon>Bacillales</taxon>
        <taxon>Bacillaceae</taxon>
        <taxon>Lysinibacillus</taxon>
    </lineage>
</organism>
<evidence type="ECO:0000313" key="1">
    <source>
        <dbReference type="EMBL" id="QQP15030.1"/>
    </source>
</evidence>
<reference evidence="1 2" key="1">
    <citation type="submission" date="2020-01" db="EMBL/GenBank/DDBJ databases">
        <authorList>
            <person name="Liu G."/>
            <person name="Liu B."/>
        </authorList>
    </citation>
    <scope>NUCLEOTIDE SEQUENCE [LARGE SCALE GENOMIC DNA]</scope>
    <source>
        <strain evidence="1 2">FJAT-51161</strain>
    </source>
</reference>
<evidence type="ECO:0000313" key="2">
    <source>
        <dbReference type="Proteomes" id="UP000596049"/>
    </source>
</evidence>
<dbReference type="EMBL" id="CP067341">
    <property type="protein sequence ID" value="QQP15030.1"/>
    <property type="molecule type" value="Genomic_DNA"/>
</dbReference>
<sequence>MFVDEIKVPIDLNKFIDSQVPKSVRRFIVPMIQQAYELVEASIQEVSFLKWALGKMHRGHLDHLAVQFVLYEACKKGTLGNITAQIMPNSIKSAYHVELRTSNVIICINRAKDEHTTARKAIYRSFLQTKNQLYYHFDKQEIQEEPGYLELTHNHVEGEVSFINIGVPNGKGRWVERINLTKELYALDGSDKEKENEIEKEQLIRFKNFAQGVLEDGGKS</sequence>
<protein>
    <submittedName>
        <fullName evidence="1">Uncharacterized protein</fullName>
    </submittedName>
</protein>
<gene>
    <name evidence="1" type="ORF">FJQ98_19310</name>
</gene>
<name>A0ABX7AYE3_9BACI</name>
<accession>A0ABX7AYE3</accession>
<proteinExistence type="predicted"/>
<keyword evidence="2" id="KW-1185">Reference proteome</keyword>